<name>A0AAN8Z7X8_9MAGN</name>
<dbReference type="GO" id="GO:0009451">
    <property type="term" value="P:RNA modification"/>
    <property type="evidence" value="ECO:0007669"/>
    <property type="project" value="InterPro"/>
</dbReference>
<dbReference type="Pfam" id="PF20431">
    <property type="entry name" value="E_motif"/>
    <property type="match status" value="1"/>
</dbReference>
<sequence length="454" mass="50248">MNLIPGKFQALFQRSKTTSHLLQLLSLILKTSLDQNPKFISEFIHISSSISLDFSRLLFDRLLISPPLFAWISLIRAYSKSATPIQAAELFSLLRKSGAKPDHLTYPFVVKACGRCSMLGVGGGVQSLISKVGSELNVHITSTLVRMYAGCNEIGLARKVFEEMGQRDLASWSSMIAGYVACGQPLDALLVFEHMKLAHEKPNSITLVSLLSACAFIPNISTGELIHSYIIVNGMNLDVALGTALLEMYSKCGHIEKAFQVFSSMTDKNVQTWTVMISALAHHGQGEDSISLFSEMERTGIKPDSFAFSSILSACSHLRLIDEGQKYFDQMVRVYDIKPTLEHYGCLVDMFGRAGMMREAYAIIKHMPMKPNTVILRSFLGACKTHGSDYQFNKHLRKLLLQIEPDLGDNYVISASISSLSGSWSDAAKLRVVMKEKGMKKVPGCSWVEVTGNR</sequence>
<dbReference type="Gene3D" id="1.25.40.10">
    <property type="entry name" value="Tetratricopeptide repeat domain"/>
    <property type="match status" value="3"/>
</dbReference>
<keyword evidence="1" id="KW-0677">Repeat</keyword>
<dbReference type="InterPro" id="IPR002885">
    <property type="entry name" value="PPR_rpt"/>
</dbReference>
<gene>
    <name evidence="3" type="ORF">RJ641_007444</name>
</gene>
<evidence type="ECO:0000256" key="2">
    <source>
        <dbReference type="PROSITE-ProRule" id="PRU00708"/>
    </source>
</evidence>
<dbReference type="InterPro" id="IPR046848">
    <property type="entry name" value="E_motif"/>
</dbReference>
<feature type="repeat" description="PPR" evidence="2">
    <location>
        <begin position="168"/>
        <end position="202"/>
    </location>
</feature>
<feature type="repeat" description="PPR" evidence="2">
    <location>
        <begin position="67"/>
        <end position="101"/>
    </location>
</feature>
<evidence type="ECO:0000256" key="1">
    <source>
        <dbReference type="ARBA" id="ARBA00022737"/>
    </source>
</evidence>
<feature type="repeat" description="PPR" evidence="2">
    <location>
        <begin position="269"/>
        <end position="303"/>
    </location>
</feature>
<dbReference type="InterPro" id="IPR046960">
    <property type="entry name" value="PPR_At4g14850-like_plant"/>
</dbReference>
<dbReference type="EMBL" id="JBAMMX010000015">
    <property type="protein sequence ID" value="KAK6925725.1"/>
    <property type="molecule type" value="Genomic_DNA"/>
</dbReference>
<comment type="caution">
    <text evidence="3">The sequence shown here is derived from an EMBL/GenBank/DDBJ whole genome shotgun (WGS) entry which is preliminary data.</text>
</comment>
<dbReference type="InterPro" id="IPR011990">
    <property type="entry name" value="TPR-like_helical_dom_sf"/>
</dbReference>
<accession>A0AAN8Z7X8</accession>
<organism evidence="3 4">
    <name type="scientific">Dillenia turbinata</name>
    <dbReference type="NCBI Taxonomy" id="194707"/>
    <lineage>
        <taxon>Eukaryota</taxon>
        <taxon>Viridiplantae</taxon>
        <taxon>Streptophyta</taxon>
        <taxon>Embryophyta</taxon>
        <taxon>Tracheophyta</taxon>
        <taxon>Spermatophyta</taxon>
        <taxon>Magnoliopsida</taxon>
        <taxon>eudicotyledons</taxon>
        <taxon>Gunneridae</taxon>
        <taxon>Pentapetalae</taxon>
        <taxon>Dilleniales</taxon>
        <taxon>Dilleniaceae</taxon>
        <taxon>Dillenia</taxon>
    </lineage>
</organism>
<dbReference type="AlphaFoldDB" id="A0AAN8Z7X8"/>
<evidence type="ECO:0000313" key="3">
    <source>
        <dbReference type="EMBL" id="KAK6925725.1"/>
    </source>
</evidence>
<evidence type="ECO:0000313" key="4">
    <source>
        <dbReference type="Proteomes" id="UP001370490"/>
    </source>
</evidence>
<keyword evidence="4" id="KW-1185">Reference proteome</keyword>
<dbReference type="FunFam" id="1.25.40.10:FF:000344">
    <property type="entry name" value="Pentatricopeptide repeat-containing protein"/>
    <property type="match status" value="1"/>
</dbReference>
<dbReference type="Proteomes" id="UP001370490">
    <property type="component" value="Unassembled WGS sequence"/>
</dbReference>
<dbReference type="PANTHER" id="PTHR47926">
    <property type="entry name" value="PENTATRICOPEPTIDE REPEAT-CONTAINING PROTEIN"/>
    <property type="match status" value="1"/>
</dbReference>
<dbReference type="Pfam" id="PF13041">
    <property type="entry name" value="PPR_2"/>
    <property type="match status" value="1"/>
</dbReference>
<dbReference type="FunFam" id="1.25.40.10:FF:001093">
    <property type="entry name" value="Pentatricopeptide repeat-containing protein At2g34400"/>
    <property type="match status" value="1"/>
</dbReference>
<proteinExistence type="predicted"/>
<dbReference type="GO" id="GO:0003723">
    <property type="term" value="F:RNA binding"/>
    <property type="evidence" value="ECO:0007669"/>
    <property type="project" value="InterPro"/>
</dbReference>
<reference evidence="3 4" key="1">
    <citation type="submission" date="2023-12" db="EMBL/GenBank/DDBJ databases">
        <title>A high-quality genome assembly for Dillenia turbinata (Dilleniales).</title>
        <authorList>
            <person name="Chanderbali A."/>
        </authorList>
    </citation>
    <scope>NUCLEOTIDE SEQUENCE [LARGE SCALE GENOMIC DNA]</scope>
    <source>
        <strain evidence="3">LSX21</strain>
        <tissue evidence="3">Leaf</tissue>
    </source>
</reference>
<dbReference type="Pfam" id="PF01535">
    <property type="entry name" value="PPR"/>
    <property type="match status" value="3"/>
</dbReference>
<protein>
    <submittedName>
        <fullName evidence="3">E motif</fullName>
    </submittedName>
</protein>
<dbReference type="NCBIfam" id="TIGR00756">
    <property type="entry name" value="PPR"/>
    <property type="match status" value="3"/>
</dbReference>
<dbReference type="PROSITE" id="PS51375">
    <property type="entry name" value="PPR"/>
    <property type="match status" value="3"/>
</dbReference>